<name>A0AAW2XV46_9LAMI</name>
<organism evidence="2">
    <name type="scientific">Sesamum latifolium</name>
    <dbReference type="NCBI Taxonomy" id="2727402"/>
    <lineage>
        <taxon>Eukaryota</taxon>
        <taxon>Viridiplantae</taxon>
        <taxon>Streptophyta</taxon>
        <taxon>Embryophyta</taxon>
        <taxon>Tracheophyta</taxon>
        <taxon>Spermatophyta</taxon>
        <taxon>Magnoliopsida</taxon>
        <taxon>eudicotyledons</taxon>
        <taxon>Gunneridae</taxon>
        <taxon>Pentapetalae</taxon>
        <taxon>asterids</taxon>
        <taxon>lamiids</taxon>
        <taxon>Lamiales</taxon>
        <taxon>Pedaliaceae</taxon>
        <taxon>Sesamum</taxon>
    </lineage>
</organism>
<evidence type="ECO:0000313" key="2">
    <source>
        <dbReference type="EMBL" id="KAL0457840.1"/>
    </source>
</evidence>
<dbReference type="Pfam" id="PF14111">
    <property type="entry name" value="DUF4283"/>
    <property type="match status" value="1"/>
</dbReference>
<dbReference type="Gene3D" id="3.60.10.10">
    <property type="entry name" value="Endonuclease/exonuclease/phosphatase"/>
    <property type="match status" value="1"/>
</dbReference>
<comment type="caution">
    <text evidence="2">The sequence shown here is derived from an EMBL/GenBank/DDBJ whole genome shotgun (WGS) entry which is preliminary data.</text>
</comment>
<dbReference type="EMBL" id="JACGWN010000002">
    <property type="protein sequence ID" value="KAL0457840.1"/>
    <property type="molecule type" value="Genomic_DNA"/>
</dbReference>
<dbReference type="PANTHER" id="PTHR35218">
    <property type="entry name" value="RNASE H DOMAIN-CONTAINING PROTEIN"/>
    <property type="match status" value="1"/>
</dbReference>
<dbReference type="SUPFAM" id="SSF56219">
    <property type="entry name" value="DNase I-like"/>
    <property type="match status" value="1"/>
</dbReference>
<dbReference type="AlphaFoldDB" id="A0AAW2XV46"/>
<reference evidence="2" key="1">
    <citation type="submission" date="2020-06" db="EMBL/GenBank/DDBJ databases">
        <authorList>
            <person name="Li T."/>
            <person name="Hu X."/>
            <person name="Zhang T."/>
            <person name="Song X."/>
            <person name="Zhang H."/>
            <person name="Dai N."/>
            <person name="Sheng W."/>
            <person name="Hou X."/>
            <person name="Wei L."/>
        </authorList>
    </citation>
    <scope>NUCLEOTIDE SEQUENCE</scope>
    <source>
        <strain evidence="2">KEN1</strain>
        <tissue evidence="2">Leaf</tissue>
    </source>
</reference>
<dbReference type="InterPro" id="IPR025558">
    <property type="entry name" value="DUF4283"/>
</dbReference>
<dbReference type="InterPro" id="IPR036691">
    <property type="entry name" value="Endo/exonu/phosph_ase_sf"/>
</dbReference>
<reference evidence="2" key="2">
    <citation type="journal article" date="2024" name="Plant">
        <title>Genomic evolution and insights into agronomic trait innovations of Sesamum species.</title>
        <authorList>
            <person name="Miao H."/>
            <person name="Wang L."/>
            <person name="Qu L."/>
            <person name="Liu H."/>
            <person name="Sun Y."/>
            <person name="Le M."/>
            <person name="Wang Q."/>
            <person name="Wei S."/>
            <person name="Zheng Y."/>
            <person name="Lin W."/>
            <person name="Duan Y."/>
            <person name="Cao H."/>
            <person name="Xiong S."/>
            <person name="Wang X."/>
            <person name="Wei L."/>
            <person name="Li C."/>
            <person name="Ma Q."/>
            <person name="Ju M."/>
            <person name="Zhao R."/>
            <person name="Li G."/>
            <person name="Mu C."/>
            <person name="Tian Q."/>
            <person name="Mei H."/>
            <person name="Zhang T."/>
            <person name="Gao T."/>
            <person name="Zhang H."/>
        </authorList>
    </citation>
    <scope>NUCLEOTIDE SEQUENCE</scope>
    <source>
        <strain evidence="2">KEN1</strain>
    </source>
</reference>
<accession>A0AAW2XV46</accession>
<feature type="domain" description="DUF4283" evidence="1">
    <location>
        <begin position="39"/>
        <end position="93"/>
    </location>
</feature>
<dbReference type="PANTHER" id="PTHR35218:SF9">
    <property type="entry name" value="ENDONUCLEASE_EXONUCLEASE_PHOSPHATASE DOMAIN-CONTAINING PROTEIN"/>
    <property type="match status" value="1"/>
</dbReference>
<gene>
    <name evidence="2" type="ORF">Slati_0411200</name>
</gene>
<proteinExistence type="predicted"/>
<sequence length="355" mass="39038">MEADLNRLGEALILTEKEELGVVMPSGVWHSDPKTRVIVESGQGMDITFIEHSRFLMKFFHTVDRDRVLASGPWAFEKNLIVFTKVEEDENPADVELTWCDFHVRIHGLPLGKMTKEIAGFIGSKIGCLRELGHIRNGVSLVFIRILLSPGEYPLWTLVESGATSRLPCPPLPPHALSSIIPSRHSGPYICPETTPRFPPASHSSTISAPQLDFLSPSISSSTPIPVTSSPTRSLVSVHIPKCKYTKKTRLTSASAPTHTQNLAPKRKLVDEIVEAAPPRAMSLLVWNCQGLGNPWTVRGLQELIRVHNPLLVFLTETKCSASQIEVLKRRLDLFGVGVSSVGKSGGLALLWQKA</sequence>
<evidence type="ECO:0000259" key="1">
    <source>
        <dbReference type="Pfam" id="PF14111"/>
    </source>
</evidence>
<protein>
    <recommendedName>
        <fullName evidence="1">DUF4283 domain-containing protein</fullName>
    </recommendedName>
</protein>